<accession>A0ABQ7G8Z5</accession>
<reference evidence="2" key="1">
    <citation type="submission" date="2017-08" db="EMBL/GenBank/DDBJ databases">
        <authorList>
            <person name="Polle J.E."/>
            <person name="Barry K."/>
            <person name="Cushman J."/>
            <person name="Schmutz J."/>
            <person name="Tran D."/>
            <person name="Hathwaick L.T."/>
            <person name="Yim W.C."/>
            <person name="Jenkins J."/>
            <person name="Mckie-Krisberg Z.M."/>
            <person name="Prochnik S."/>
            <person name="Lindquist E."/>
            <person name="Dockter R.B."/>
            <person name="Adam C."/>
            <person name="Molina H."/>
            <person name="Bunkerborg J."/>
            <person name="Jin E."/>
            <person name="Buchheim M."/>
            <person name="Magnuson J."/>
        </authorList>
    </citation>
    <scope>NUCLEOTIDE SEQUENCE</scope>
    <source>
        <strain evidence="2">CCAP 19/18</strain>
    </source>
</reference>
<keyword evidence="3" id="KW-1185">Reference proteome</keyword>
<proteinExistence type="predicted"/>
<dbReference type="EMBL" id="MU069979">
    <property type="protein sequence ID" value="KAF5831082.1"/>
    <property type="molecule type" value="Genomic_DNA"/>
</dbReference>
<sequence length="162" mass="17937">MDWFRSGLAEAQKRAQEASEHAQKLAAQYSAQAKEQGTWLAEQATVQAKQLREKAAQEAQAMQARFAEYQAAQKAAGAAAGAEELARYAITDELCEFVSGLTYSTFSDMDMDALARSNKARAAPSDNNEDGTRLNPWQERHAMLVLSKVEQLQHLRFALCPK</sequence>
<protein>
    <submittedName>
        <fullName evidence="2">Uncharacterized protein</fullName>
    </submittedName>
</protein>
<comment type="caution">
    <text evidence="2">The sequence shown here is derived from an EMBL/GenBank/DDBJ whole genome shotgun (WGS) entry which is preliminary data.</text>
</comment>
<evidence type="ECO:0000256" key="1">
    <source>
        <dbReference type="SAM" id="Coils"/>
    </source>
</evidence>
<dbReference type="PANTHER" id="PTHR31923:SF1">
    <property type="entry name" value="BSD DOMAIN-CONTAINING PROTEIN"/>
    <property type="match status" value="1"/>
</dbReference>
<dbReference type="Proteomes" id="UP000815325">
    <property type="component" value="Unassembled WGS sequence"/>
</dbReference>
<dbReference type="InterPro" id="IPR035925">
    <property type="entry name" value="BSD_dom_sf"/>
</dbReference>
<gene>
    <name evidence="2" type="ORF">DUNSADRAFT_13638</name>
</gene>
<organism evidence="2 3">
    <name type="scientific">Dunaliella salina</name>
    <name type="common">Green alga</name>
    <name type="synonym">Protococcus salinus</name>
    <dbReference type="NCBI Taxonomy" id="3046"/>
    <lineage>
        <taxon>Eukaryota</taxon>
        <taxon>Viridiplantae</taxon>
        <taxon>Chlorophyta</taxon>
        <taxon>core chlorophytes</taxon>
        <taxon>Chlorophyceae</taxon>
        <taxon>CS clade</taxon>
        <taxon>Chlamydomonadales</taxon>
        <taxon>Dunaliellaceae</taxon>
        <taxon>Dunaliella</taxon>
    </lineage>
</organism>
<feature type="coiled-coil region" evidence="1">
    <location>
        <begin position="8"/>
        <end position="72"/>
    </location>
</feature>
<dbReference type="SUPFAM" id="SSF140383">
    <property type="entry name" value="BSD domain-like"/>
    <property type="match status" value="1"/>
</dbReference>
<keyword evidence="1" id="KW-0175">Coiled coil</keyword>
<evidence type="ECO:0000313" key="2">
    <source>
        <dbReference type="EMBL" id="KAF5831082.1"/>
    </source>
</evidence>
<dbReference type="PANTHER" id="PTHR31923">
    <property type="entry name" value="BSD DOMAIN-CONTAINING PROTEIN"/>
    <property type="match status" value="1"/>
</dbReference>
<name>A0ABQ7G8Z5_DUNSA</name>
<evidence type="ECO:0000313" key="3">
    <source>
        <dbReference type="Proteomes" id="UP000815325"/>
    </source>
</evidence>